<gene>
    <name evidence="1" type="ORF">EAH89_08020</name>
</gene>
<dbReference type="AlphaFoldDB" id="A0A502GCV7"/>
<comment type="caution">
    <text evidence="1">The sequence shown here is derived from an EMBL/GenBank/DDBJ whole genome shotgun (WGS) entry which is preliminary data.</text>
</comment>
<reference evidence="1 2" key="1">
    <citation type="journal article" date="2019" name="Environ. Microbiol.">
        <title>Species interactions and distinct microbial communities in high Arctic permafrost affected cryosols are associated with the CH4 and CO2 gas fluxes.</title>
        <authorList>
            <person name="Altshuler I."/>
            <person name="Hamel J."/>
            <person name="Turney S."/>
            <person name="Magnuson E."/>
            <person name="Levesque R."/>
            <person name="Greer C."/>
            <person name="Whyte L.G."/>
        </authorList>
    </citation>
    <scope>NUCLEOTIDE SEQUENCE [LARGE SCALE GENOMIC DNA]</scope>
    <source>
        <strain evidence="1 2">S9.3B</strain>
    </source>
</reference>
<organism evidence="1 2">
    <name type="scientific">Muricoccus nepalensis</name>
    <dbReference type="NCBI Taxonomy" id="1854500"/>
    <lineage>
        <taxon>Bacteria</taxon>
        <taxon>Pseudomonadati</taxon>
        <taxon>Pseudomonadota</taxon>
        <taxon>Alphaproteobacteria</taxon>
        <taxon>Acetobacterales</taxon>
        <taxon>Roseomonadaceae</taxon>
        <taxon>Muricoccus</taxon>
    </lineage>
</organism>
<protein>
    <recommendedName>
        <fullName evidence="3">Photosynthetic complex assembly protein</fullName>
    </recommendedName>
</protein>
<dbReference type="Proteomes" id="UP000317078">
    <property type="component" value="Unassembled WGS sequence"/>
</dbReference>
<evidence type="ECO:0000313" key="2">
    <source>
        <dbReference type="Proteomes" id="UP000317078"/>
    </source>
</evidence>
<keyword evidence="2" id="KW-1185">Reference proteome</keyword>
<dbReference type="EMBL" id="RCZP01000005">
    <property type="protein sequence ID" value="TPG58543.1"/>
    <property type="molecule type" value="Genomic_DNA"/>
</dbReference>
<proteinExistence type="predicted"/>
<evidence type="ECO:0000313" key="1">
    <source>
        <dbReference type="EMBL" id="TPG58543.1"/>
    </source>
</evidence>
<dbReference type="NCBIfam" id="TIGR03054">
    <property type="entry name" value="photo_alph_chp1"/>
    <property type="match status" value="1"/>
</dbReference>
<accession>A0A502GCV7</accession>
<sequence>MMAERASLRGPFLGMMLLLGLTLAGAASARLWHVPEPPPATPVAAARSLVFADRDDGAVVVSAPDGTLVAVLPPGTNGFVRGALRGLARERRREDAAIAAPFNVTEYVDGRVTLQDPATGRWVDLRAFGATNAGAFARLLTAREENE</sequence>
<dbReference type="OrthoDB" id="7848123at2"/>
<dbReference type="InterPro" id="IPR017495">
    <property type="entry name" value="PuhC"/>
</dbReference>
<name>A0A502GCV7_9PROT</name>
<evidence type="ECO:0008006" key="3">
    <source>
        <dbReference type="Google" id="ProtNLM"/>
    </source>
</evidence>